<comment type="caution">
    <text evidence="1">The sequence shown here is derived from an EMBL/GenBank/DDBJ whole genome shotgun (WGS) entry which is preliminary data.</text>
</comment>
<sequence length="75" mass="8303">MAERIGHASNTLTTTLRIFNSTSGQFMSSLGWGPAASFYMNMAEFDLVTNGTQYKENLLSYFPVAEAARPSFLDQ</sequence>
<proteinExistence type="predicted"/>
<protein>
    <submittedName>
        <fullName evidence="1">Uncharacterized protein</fullName>
    </submittedName>
</protein>
<reference evidence="1 2" key="1">
    <citation type="submission" date="2024-05" db="EMBL/GenBank/DDBJ databases">
        <title>A draft genome resource for the thread blight pathogen Marasmius tenuissimus strain MS-2.</title>
        <authorList>
            <person name="Yulfo-Soto G.E."/>
            <person name="Baruah I.K."/>
            <person name="Amoako-Attah I."/>
            <person name="Bukari Y."/>
            <person name="Meinhardt L.W."/>
            <person name="Bailey B.A."/>
            <person name="Cohen S.P."/>
        </authorList>
    </citation>
    <scope>NUCLEOTIDE SEQUENCE [LARGE SCALE GENOMIC DNA]</scope>
    <source>
        <strain evidence="1 2">MS-2</strain>
    </source>
</reference>
<evidence type="ECO:0000313" key="2">
    <source>
        <dbReference type="Proteomes" id="UP001437256"/>
    </source>
</evidence>
<gene>
    <name evidence="1" type="ORF">AAF712_011745</name>
</gene>
<name>A0ABR2ZIN6_9AGAR</name>
<organism evidence="1 2">
    <name type="scientific">Marasmius tenuissimus</name>
    <dbReference type="NCBI Taxonomy" id="585030"/>
    <lineage>
        <taxon>Eukaryota</taxon>
        <taxon>Fungi</taxon>
        <taxon>Dikarya</taxon>
        <taxon>Basidiomycota</taxon>
        <taxon>Agaricomycotina</taxon>
        <taxon>Agaricomycetes</taxon>
        <taxon>Agaricomycetidae</taxon>
        <taxon>Agaricales</taxon>
        <taxon>Marasmiineae</taxon>
        <taxon>Marasmiaceae</taxon>
        <taxon>Marasmius</taxon>
    </lineage>
</organism>
<keyword evidence="2" id="KW-1185">Reference proteome</keyword>
<accession>A0ABR2ZIN6</accession>
<dbReference type="Proteomes" id="UP001437256">
    <property type="component" value="Unassembled WGS sequence"/>
</dbReference>
<dbReference type="EMBL" id="JBBXMP010000135">
    <property type="protein sequence ID" value="KAL0061451.1"/>
    <property type="molecule type" value="Genomic_DNA"/>
</dbReference>
<evidence type="ECO:0000313" key="1">
    <source>
        <dbReference type="EMBL" id="KAL0061451.1"/>
    </source>
</evidence>